<dbReference type="PROSITE" id="PS50109">
    <property type="entry name" value="HIS_KIN"/>
    <property type="match status" value="1"/>
</dbReference>
<evidence type="ECO:0000256" key="6">
    <source>
        <dbReference type="ARBA" id="ARBA00022679"/>
    </source>
</evidence>
<dbReference type="GO" id="GO:0005524">
    <property type="term" value="F:ATP binding"/>
    <property type="evidence" value="ECO:0007669"/>
    <property type="project" value="UniProtKB-KW"/>
</dbReference>
<dbReference type="HOGENOM" id="CLU_000445_89_6_4"/>
<feature type="domain" description="HAMP" evidence="13">
    <location>
        <begin position="257"/>
        <end position="309"/>
    </location>
</feature>
<evidence type="ECO:0000256" key="11">
    <source>
        <dbReference type="SAM" id="Phobius"/>
    </source>
</evidence>
<keyword evidence="5" id="KW-0597">Phosphoprotein</keyword>
<feature type="transmembrane region" description="Helical" evidence="11">
    <location>
        <begin position="236"/>
        <end position="255"/>
    </location>
</feature>
<evidence type="ECO:0000256" key="2">
    <source>
        <dbReference type="ARBA" id="ARBA00004651"/>
    </source>
</evidence>
<dbReference type="RefSeq" id="WP_012204983.1">
    <property type="nucleotide sequence ID" value="NC_010002.1"/>
</dbReference>
<dbReference type="EMBL" id="CP000884">
    <property type="protein sequence ID" value="ABX35782.1"/>
    <property type="molecule type" value="Genomic_DNA"/>
</dbReference>
<feature type="region of interest" description="Disordered" evidence="10">
    <location>
        <begin position="84"/>
        <end position="173"/>
    </location>
</feature>
<gene>
    <name evidence="14" type="ordered locus">Daci_3144</name>
</gene>
<comment type="subcellular location">
    <subcellularLocation>
        <location evidence="2">Cell membrane</location>
        <topology evidence="2">Multi-pass membrane protein</topology>
    </subcellularLocation>
</comment>
<dbReference type="SUPFAM" id="SSF47384">
    <property type="entry name" value="Homodimeric domain of signal transducing histidine kinase"/>
    <property type="match status" value="1"/>
</dbReference>
<dbReference type="Gene3D" id="6.10.340.10">
    <property type="match status" value="1"/>
</dbReference>
<dbReference type="STRING" id="398578.Daci_3144"/>
<dbReference type="SMART" id="SM00387">
    <property type="entry name" value="HATPase_c"/>
    <property type="match status" value="1"/>
</dbReference>
<dbReference type="Gene3D" id="3.30.565.10">
    <property type="entry name" value="Histidine kinase-like ATPase, C-terminal domain"/>
    <property type="match status" value="1"/>
</dbReference>
<dbReference type="CDD" id="cd00082">
    <property type="entry name" value="HisKA"/>
    <property type="match status" value="1"/>
</dbReference>
<dbReference type="KEGG" id="dac:Daci_3144"/>
<evidence type="ECO:0000256" key="10">
    <source>
        <dbReference type="SAM" id="MobiDB-lite"/>
    </source>
</evidence>
<evidence type="ECO:0000259" key="12">
    <source>
        <dbReference type="PROSITE" id="PS50109"/>
    </source>
</evidence>
<dbReference type="Pfam" id="PF00672">
    <property type="entry name" value="HAMP"/>
    <property type="match status" value="1"/>
</dbReference>
<organism evidence="14 15">
    <name type="scientific">Delftia acidovorans (strain DSM 14801 / SPH-1)</name>
    <dbReference type="NCBI Taxonomy" id="398578"/>
    <lineage>
        <taxon>Bacteria</taxon>
        <taxon>Pseudomonadati</taxon>
        <taxon>Pseudomonadota</taxon>
        <taxon>Betaproteobacteria</taxon>
        <taxon>Burkholderiales</taxon>
        <taxon>Comamonadaceae</taxon>
        <taxon>Delftia</taxon>
    </lineage>
</organism>
<keyword evidence="6" id="KW-0808">Transferase</keyword>
<dbReference type="CDD" id="cd06225">
    <property type="entry name" value="HAMP"/>
    <property type="match status" value="1"/>
</dbReference>
<dbReference type="GO" id="GO:0005886">
    <property type="term" value="C:plasma membrane"/>
    <property type="evidence" value="ECO:0007669"/>
    <property type="project" value="UniProtKB-SubCell"/>
</dbReference>
<dbReference type="SMART" id="SM00304">
    <property type="entry name" value="HAMP"/>
    <property type="match status" value="1"/>
</dbReference>
<evidence type="ECO:0000256" key="8">
    <source>
        <dbReference type="ARBA" id="ARBA00022777"/>
    </source>
</evidence>
<dbReference type="PRINTS" id="PR00344">
    <property type="entry name" value="BCTRLSENSOR"/>
</dbReference>
<proteinExistence type="predicted"/>
<evidence type="ECO:0000313" key="14">
    <source>
        <dbReference type="EMBL" id="ABX35782.1"/>
    </source>
</evidence>
<dbReference type="InterPro" id="IPR004358">
    <property type="entry name" value="Sig_transdc_His_kin-like_C"/>
</dbReference>
<dbReference type="GeneID" id="24114625"/>
<keyword evidence="9" id="KW-0067">ATP-binding</keyword>
<name>A9BU67_DELAS</name>
<dbReference type="Pfam" id="PF00512">
    <property type="entry name" value="HisKA"/>
    <property type="match status" value="1"/>
</dbReference>
<dbReference type="InterPro" id="IPR003660">
    <property type="entry name" value="HAMP_dom"/>
</dbReference>
<feature type="compositionally biased region" description="Basic and acidic residues" evidence="10">
    <location>
        <begin position="138"/>
        <end position="159"/>
    </location>
</feature>
<comment type="catalytic activity">
    <reaction evidence="1">
        <text>ATP + protein L-histidine = ADP + protein N-phospho-L-histidine.</text>
        <dbReference type="EC" id="2.7.13.3"/>
    </reaction>
</comment>
<evidence type="ECO:0000313" key="15">
    <source>
        <dbReference type="Proteomes" id="UP000000784"/>
    </source>
</evidence>
<dbReference type="InterPro" id="IPR050980">
    <property type="entry name" value="2C_sensor_his_kinase"/>
</dbReference>
<evidence type="ECO:0000256" key="7">
    <source>
        <dbReference type="ARBA" id="ARBA00022741"/>
    </source>
</evidence>
<sequence>MSLRLPRLKLQHKAFFALAVLLVALLLVFLGFSRLGLQRGLGPYMAEVELTGMDGLAERLVQHHEQNGGWDAARANPGFWRDMVRPGAGMGRGFPAGEPGPRPPMPMPMPMPEPRPGFEGSHGPGPGPGFPPPPGPEGGERADRSDRSDRSDRTDRPDRPGPPPDRPFGGPWARVGLLDAQGQLISGMTPQPGVAHRVLRAANGQAIGEIVLSPVQTGQGMQRDLDRAFLAQQMGFVAWTGLAGLLLALLLSAWLTRRWLEPLTAFVDGLRGIAAGRLDTRVAIKGDAELARLAETFNDMAVQLATMEASRQRWLADVAHELRTPLSTMRAEVEAVQDGVLPMDDRMALRLHRQIMRLIRLVSDLRVSLDDPQALHGSGHVPVHVLTLLGEALDGARPGFEQVGIGLDRSTVDQLAARVPPPLVQGDPHRLHQVFANLLENSLRYTAAGGRLQVSAEIVQMQDRSMLQLRWDDTAPGVASPHLPRLFDRLYRVDASRVRDGDGLGGSGLGLAICRTIVQAHGGSIEAAASPLGGLRITLWLPLLENPAP</sequence>
<feature type="compositionally biased region" description="Pro residues" evidence="10">
    <location>
        <begin position="125"/>
        <end position="136"/>
    </location>
</feature>
<dbReference type="Pfam" id="PF02518">
    <property type="entry name" value="HATPase_c"/>
    <property type="match status" value="1"/>
</dbReference>
<dbReference type="Gene3D" id="1.10.287.130">
    <property type="match status" value="1"/>
</dbReference>
<protein>
    <recommendedName>
        <fullName evidence="3">histidine kinase</fullName>
        <ecNumber evidence="3">2.7.13.3</ecNumber>
    </recommendedName>
</protein>
<feature type="compositionally biased region" description="Pro residues" evidence="10">
    <location>
        <begin position="98"/>
        <end position="115"/>
    </location>
</feature>
<keyword evidence="11" id="KW-0472">Membrane</keyword>
<reference evidence="15" key="2">
    <citation type="submission" date="2007-11" db="EMBL/GenBank/DDBJ databases">
        <title>Complete sequence of Delftia acidovorans DSM 14801 / SPH-1.</title>
        <authorList>
            <person name="Copeland A."/>
            <person name="Lucas S."/>
            <person name="Lapidus A."/>
            <person name="Barry K."/>
            <person name="Glavina del Rio T."/>
            <person name="Dalin E."/>
            <person name="Tice H."/>
            <person name="Pitluck S."/>
            <person name="Lowry S."/>
            <person name="Clum A."/>
            <person name="Schmutz J."/>
            <person name="Larimer F."/>
            <person name="Land M."/>
            <person name="Hauser L."/>
            <person name="Kyrpides N."/>
            <person name="Kim E."/>
            <person name="Schleheck D."/>
            <person name="Richardson P."/>
        </authorList>
    </citation>
    <scope>NUCLEOTIDE SEQUENCE [LARGE SCALE GENOMIC DNA]</scope>
    <source>
        <strain evidence="15">DSM 14801 / SPH-1</strain>
    </source>
</reference>
<dbReference type="InterPro" id="IPR003594">
    <property type="entry name" value="HATPase_dom"/>
</dbReference>
<evidence type="ECO:0000256" key="9">
    <source>
        <dbReference type="ARBA" id="ARBA00022840"/>
    </source>
</evidence>
<dbReference type="PROSITE" id="PS50885">
    <property type="entry name" value="HAMP"/>
    <property type="match status" value="1"/>
</dbReference>
<dbReference type="SUPFAM" id="SSF55874">
    <property type="entry name" value="ATPase domain of HSP90 chaperone/DNA topoisomerase II/histidine kinase"/>
    <property type="match status" value="1"/>
</dbReference>
<keyword evidence="15" id="KW-1185">Reference proteome</keyword>
<keyword evidence="11" id="KW-1133">Transmembrane helix</keyword>
<dbReference type="SMART" id="SM00388">
    <property type="entry name" value="HisKA"/>
    <property type="match status" value="1"/>
</dbReference>
<dbReference type="EC" id="2.7.13.3" evidence="3"/>
<feature type="domain" description="Histidine kinase" evidence="12">
    <location>
        <begin position="317"/>
        <end position="545"/>
    </location>
</feature>
<dbReference type="Proteomes" id="UP000000784">
    <property type="component" value="Chromosome"/>
</dbReference>
<reference evidence="14 15" key="1">
    <citation type="journal article" date="2004" name="Appl. Environ. Microbiol.">
        <title>Mineralization of individual congeners of linear alkylbenzenesulfonate by defined pairs of heterotrophic bacteria.</title>
        <authorList>
            <person name="Schleheck D."/>
            <person name="Knepper T.P."/>
            <person name="Fischer K."/>
            <person name="Cook A.M."/>
        </authorList>
    </citation>
    <scope>NUCLEOTIDE SEQUENCE [LARGE SCALE GENOMIC DNA]</scope>
    <source>
        <strain evidence="15">DSM 14801 / SPH-1</strain>
    </source>
</reference>
<keyword evidence="7" id="KW-0547">Nucleotide-binding</keyword>
<evidence type="ECO:0000259" key="13">
    <source>
        <dbReference type="PROSITE" id="PS50885"/>
    </source>
</evidence>
<keyword evidence="8 14" id="KW-0418">Kinase</keyword>
<dbReference type="PANTHER" id="PTHR44936">
    <property type="entry name" value="SENSOR PROTEIN CREC"/>
    <property type="match status" value="1"/>
</dbReference>
<dbReference type="AlphaFoldDB" id="A9BU67"/>
<dbReference type="eggNOG" id="COG2205">
    <property type="taxonomic scope" value="Bacteria"/>
</dbReference>
<evidence type="ECO:0000256" key="5">
    <source>
        <dbReference type="ARBA" id="ARBA00022553"/>
    </source>
</evidence>
<evidence type="ECO:0000256" key="1">
    <source>
        <dbReference type="ARBA" id="ARBA00000085"/>
    </source>
</evidence>
<dbReference type="SUPFAM" id="SSF158472">
    <property type="entry name" value="HAMP domain-like"/>
    <property type="match status" value="1"/>
</dbReference>
<dbReference type="GO" id="GO:0000155">
    <property type="term" value="F:phosphorelay sensor kinase activity"/>
    <property type="evidence" value="ECO:0007669"/>
    <property type="project" value="InterPro"/>
</dbReference>
<dbReference type="InterPro" id="IPR005467">
    <property type="entry name" value="His_kinase_dom"/>
</dbReference>
<keyword evidence="4" id="KW-1003">Cell membrane</keyword>
<evidence type="ECO:0000256" key="3">
    <source>
        <dbReference type="ARBA" id="ARBA00012438"/>
    </source>
</evidence>
<dbReference type="InterPro" id="IPR036097">
    <property type="entry name" value="HisK_dim/P_sf"/>
</dbReference>
<evidence type="ECO:0000256" key="4">
    <source>
        <dbReference type="ARBA" id="ARBA00022475"/>
    </source>
</evidence>
<dbReference type="InterPro" id="IPR036890">
    <property type="entry name" value="HATPase_C_sf"/>
</dbReference>
<dbReference type="InterPro" id="IPR003661">
    <property type="entry name" value="HisK_dim/P_dom"/>
</dbReference>
<accession>A9BU67</accession>
<keyword evidence="11" id="KW-0812">Transmembrane</keyword>
<dbReference type="PANTHER" id="PTHR44936:SF10">
    <property type="entry name" value="SENSOR PROTEIN RSTB"/>
    <property type="match status" value="1"/>
</dbReference>